<dbReference type="CDD" id="cd12576">
    <property type="entry name" value="RRM1_MSI"/>
    <property type="match status" value="1"/>
</dbReference>
<comment type="subcellular location">
    <subcellularLocation>
        <location evidence="1">Cytoplasm</location>
    </subcellularLocation>
</comment>
<dbReference type="CTD" id="39919"/>
<feature type="compositionally biased region" description="Low complexity" evidence="7">
    <location>
        <begin position="7"/>
        <end position="16"/>
    </location>
</feature>
<keyword evidence="4" id="KW-0597">Phosphoprotein</keyword>
<dbReference type="GO" id="GO:0003729">
    <property type="term" value="F:mRNA binding"/>
    <property type="evidence" value="ECO:0007669"/>
    <property type="project" value="TreeGrafter"/>
</dbReference>
<dbReference type="Pfam" id="PF00076">
    <property type="entry name" value="RRM_1"/>
    <property type="match status" value="2"/>
</dbReference>
<dbReference type="InterPro" id="IPR012677">
    <property type="entry name" value="Nucleotide-bd_a/b_plait_sf"/>
</dbReference>
<feature type="region of interest" description="Disordered" evidence="7">
    <location>
        <begin position="259"/>
        <end position="306"/>
    </location>
</feature>
<gene>
    <name evidence="9" type="primary">LOC117568929</name>
</gene>
<dbReference type="FunFam" id="3.30.70.330:FF:000025">
    <property type="entry name" value="RNA-binding protein Musashi homolog 2 isoform X1"/>
    <property type="match status" value="1"/>
</dbReference>
<keyword evidence="6" id="KW-0694">RNA-binding</keyword>
<dbReference type="GO" id="GO:0005737">
    <property type="term" value="C:cytoplasm"/>
    <property type="evidence" value="ECO:0007669"/>
    <property type="project" value="UniProtKB-SubCell"/>
</dbReference>
<dbReference type="SMART" id="SM00360">
    <property type="entry name" value="RRM"/>
    <property type="match status" value="2"/>
</dbReference>
<reference evidence="9" key="1">
    <citation type="submission" date="2025-08" db="UniProtKB">
        <authorList>
            <consortium name="RefSeq"/>
        </authorList>
    </citation>
    <scope>IDENTIFICATION</scope>
    <source>
        <strain evidence="9">15112-1751.03</strain>
        <tissue evidence="9">Whole Adult</tissue>
    </source>
</reference>
<feature type="compositionally biased region" description="Basic residues" evidence="7">
    <location>
        <begin position="271"/>
        <end position="283"/>
    </location>
</feature>
<keyword evidence="5" id="KW-0677">Repeat</keyword>
<keyword evidence="3" id="KW-0963">Cytoplasm</keyword>
<dbReference type="PANTHER" id="PTHR48032:SF18">
    <property type="entry name" value="RRM DOMAIN-CONTAINING PROTEIN"/>
    <property type="match status" value="1"/>
</dbReference>
<dbReference type="GO" id="GO:0006417">
    <property type="term" value="P:regulation of translation"/>
    <property type="evidence" value="ECO:0007669"/>
    <property type="project" value="TreeGrafter"/>
</dbReference>
<dbReference type="PROSITE" id="PS50102">
    <property type="entry name" value="RRM"/>
    <property type="match status" value="2"/>
</dbReference>
<dbReference type="SUPFAM" id="SSF54928">
    <property type="entry name" value="RNA-binding domain, RBD"/>
    <property type="match status" value="2"/>
</dbReference>
<dbReference type="AlphaFoldDB" id="A0A6P8YDN9"/>
<dbReference type="Proteomes" id="UP000515160">
    <property type="component" value="Chromosome 3"/>
</dbReference>
<dbReference type="InterPro" id="IPR034126">
    <property type="entry name" value="MSI_RRM2"/>
</dbReference>
<evidence type="ECO:0000256" key="1">
    <source>
        <dbReference type="ARBA" id="ARBA00004496"/>
    </source>
</evidence>
<sequence length="518" mass="54748">MDIKIEQQQQQQQQQQAELGPVSPSEVPNDPGKMFIGGLSWQTSPESLRDYFGRYGDISEAMVMKDPTTRRSRGFGFVTFSDPNSVDKVLTQGTHELDGKKVDPKVAFPRRAHPKMVTRTKKIFVGGLSAPTTLEDVKSYFEQFGPIEDAMLMFDKQTNRHRGFGFVTFQSEDVVDKVCEIHFHEINNKMVECKKAQPKEVMLPANLAKTRAAGRSAYGELVVWGSHANQAAAAAAAAAAAPGAAALLPSSLAAAANALQQQQQQQQQQSQHHHQQQQHHHHQQQQQQQQQQHSHHHHHHHQQLLGAAAAAASLRYTPYPLPTHISAAAVAAAAAAANQQQQQQAVVVAAAQQQQQQQHQQHQQQQQQSLAHAVAAAAGAPSLLPLASPAAAAAGPALLQYAAAANATQNNVALANSLYADAAAVMGYKRLLAAAAVSSGLRATPTLGALTAAAAAGAPAAAAAAAAAQQAQLRQNAALAAAHYPLSELLAIPGPSLEMPGAATAAAAAATLYQLPGI</sequence>
<protein>
    <submittedName>
        <fullName evidence="9">Uncharacterized protein LOC117568929 isoform X1</fullName>
    </submittedName>
</protein>
<feature type="compositionally biased region" description="Low complexity" evidence="7">
    <location>
        <begin position="259"/>
        <end position="270"/>
    </location>
</feature>
<comment type="similarity">
    <text evidence="2">Belongs to the Musashi family.</text>
</comment>
<dbReference type="FunFam" id="3.30.70.330:FF:000020">
    <property type="entry name" value="RNA-binding protein Musashi homolog 2 isoform X1"/>
    <property type="match status" value="1"/>
</dbReference>
<dbReference type="OrthoDB" id="1875751at2759"/>
<dbReference type="RefSeq" id="XP_034105732.1">
    <property type="nucleotide sequence ID" value="XM_034249841.2"/>
</dbReference>
<keyword evidence="8" id="KW-1185">Reference proteome</keyword>
<feature type="region of interest" description="Disordered" evidence="7">
    <location>
        <begin position="1"/>
        <end position="33"/>
    </location>
</feature>
<evidence type="ECO:0000256" key="7">
    <source>
        <dbReference type="SAM" id="MobiDB-lite"/>
    </source>
</evidence>
<proteinExistence type="inferred from homology"/>
<dbReference type="InterPro" id="IPR000504">
    <property type="entry name" value="RRM_dom"/>
</dbReference>
<evidence type="ECO:0000256" key="5">
    <source>
        <dbReference type="ARBA" id="ARBA00022737"/>
    </source>
</evidence>
<evidence type="ECO:0000256" key="3">
    <source>
        <dbReference type="ARBA" id="ARBA00022490"/>
    </source>
</evidence>
<dbReference type="GeneID" id="117568929"/>
<dbReference type="Gene3D" id="3.30.70.330">
    <property type="match status" value="2"/>
</dbReference>
<evidence type="ECO:0000313" key="8">
    <source>
        <dbReference type="Proteomes" id="UP000515160"/>
    </source>
</evidence>
<name>A0A6P8YDN9_DROAB</name>
<organism evidence="8 9">
    <name type="scientific">Drosophila albomicans</name>
    <name type="common">Fruit fly</name>
    <dbReference type="NCBI Taxonomy" id="7291"/>
    <lineage>
        <taxon>Eukaryota</taxon>
        <taxon>Metazoa</taxon>
        <taxon>Ecdysozoa</taxon>
        <taxon>Arthropoda</taxon>
        <taxon>Hexapoda</taxon>
        <taxon>Insecta</taxon>
        <taxon>Pterygota</taxon>
        <taxon>Neoptera</taxon>
        <taxon>Endopterygota</taxon>
        <taxon>Diptera</taxon>
        <taxon>Brachycera</taxon>
        <taxon>Muscomorpha</taxon>
        <taxon>Ephydroidea</taxon>
        <taxon>Drosophilidae</taxon>
        <taxon>Drosophila</taxon>
    </lineage>
</organism>
<dbReference type="CDD" id="cd12323">
    <property type="entry name" value="RRM2_MSI"/>
    <property type="match status" value="1"/>
</dbReference>
<feature type="compositionally biased region" description="Basic residues" evidence="7">
    <location>
        <begin position="293"/>
        <end position="302"/>
    </location>
</feature>
<dbReference type="PANTHER" id="PTHR48032">
    <property type="entry name" value="RNA-BINDING PROTEIN MUSASHI HOMOLOG RBP6"/>
    <property type="match status" value="1"/>
</dbReference>
<accession>A0A6P8YDN9</accession>
<evidence type="ECO:0000256" key="6">
    <source>
        <dbReference type="ARBA" id="ARBA00022884"/>
    </source>
</evidence>
<evidence type="ECO:0000256" key="4">
    <source>
        <dbReference type="ARBA" id="ARBA00022553"/>
    </source>
</evidence>
<evidence type="ECO:0000313" key="9">
    <source>
        <dbReference type="RefSeq" id="XP_034105732.1"/>
    </source>
</evidence>
<dbReference type="InterPro" id="IPR035979">
    <property type="entry name" value="RBD_domain_sf"/>
</dbReference>
<evidence type="ECO:0000256" key="2">
    <source>
        <dbReference type="ARBA" id="ARBA00006635"/>
    </source>
</evidence>